<dbReference type="OMA" id="YRTWELG"/>
<dbReference type="OrthoDB" id="630895at2759"/>
<dbReference type="InterPro" id="IPR000182">
    <property type="entry name" value="GNAT_dom"/>
</dbReference>
<dbReference type="VEuPathDB" id="FungiDB:JI435_157870"/>
<evidence type="ECO:0000313" key="6">
    <source>
        <dbReference type="Proteomes" id="UP000663193"/>
    </source>
</evidence>
<evidence type="ECO:0000256" key="2">
    <source>
        <dbReference type="ARBA" id="ARBA00023315"/>
    </source>
</evidence>
<comment type="similarity">
    <text evidence="3">Belongs to the acetyltransferase family. RimJ subfamily.</text>
</comment>
<dbReference type="SUPFAM" id="SSF55729">
    <property type="entry name" value="Acyl-CoA N-acyltransferases (Nat)"/>
    <property type="match status" value="1"/>
</dbReference>
<dbReference type="KEGG" id="pno:SNOG_15787"/>
<name>A0A7U2F9H3_PHANO</name>
<dbReference type="Proteomes" id="UP000663193">
    <property type="component" value="Chromosome 12"/>
</dbReference>
<proteinExistence type="inferred from homology"/>
<dbReference type="PANTHER" id="PTHR43792:SF8">
    <property type="entry name" value="[RIBOSOMAL PROTEIN US5]-ALANINE N-ACETYLTRANSFERASE"/>
    <property type="match status" value="1"/>
</dbReference>
<accession>A0A7U2F9H3</accession>
<dbReference type="AlphaFoldDB" id="A0A7U2F9H3"/>
<keyword evidence="2" id="KW-0012">Acyltransferase</keyword>
<dbReference type="InterPro" id="IPR016181">
    <property type="entry name" value="Acyl_CoA_acyltransferase"/>
</dbReference>
<protein>
    <recommendedName>
        <fullName evidence="4">N-acetyltransferase domain-containing protein</fullName>
    </recommendedName>
</protein>
<dbReference type="GO" id="GO:0016747">
    <property type="term" value="F:acyltransferase activity, transferring groups other than amino-acyl groups"/>
    <property type="evidence" value="ECO:0007669"/>
    <property type="project" value="InterPro"/>
</dbReference>
<evidence type="ECO:0000259" key="4">
    <source>
        <dbReference type="Pfam" id="PF13302"/>
    </source>
</evidence>
<dbReference type="RefSeq" id="XP_001805925.1">
    <property type="nucleotide sequence ID" value="XM_001805873.1"/>
</dbReference>
<gene>
    <name evidence="5" type="ORF">JI435_157870</name>
</gene>
<reference evidence="6" key="1">
    <citation type="journal article" date="2021" name="BMC Genomics">
        <title>Chromosome-level genome assembly and manually-curated proteome of model necrotroph Parastagonospora nodorum Sn15 reveals a genome-wide trove of candidate effector homologs, and redundancy of virulence-related functions within an accessory chromosome.</title>
        <authorList>
            <person name="Bertazzoni S."/>
            <person name="Jones D.A.B."/>
            <person name="Phan H.T."/>
            <person name="Tan K.-C."/>
            <person name="Hane J.K."/>
        </authorList>
    </citation>
    <scope>NUCLEOTIDE SEQUENCE [LARGE SCALE GENOMIC DNA]</scope>
    <source>
        <strain evidence="6">SN15 / ATCC MYA-4574 / FGSC 10173)</strain>
    </source>
</reference>
<feature type="domain" description="N-acetyltransferase" evidence="4">
    <location>
        <begin position="28"/>
        <end position="175"/>
    </location>
</feature>
<dbReference type="PANTHER" id="PTHR43792">
    <property type="entry name" value="GNAT FAMILY, PUTATIVE (AFU_ORTHOLOGUE AFUA_3G00765)-RELATED-RELATED"/>
    <property type="match status" value="1"/>
</dbReference>
<evidence type="ECO:0000256" key="1">
    <source>
        <dbReference type="ARBA" id="ARBA00022679"/>
    </source>
</evidence>
<keyword evidence="6" id="KW-1185">Reference proteome</keyword>
<dbReference type="Gene3D" id="3.40.630.30">
    <property type="match status" value="1"/>
</dbReference>
<evidence type="ECO:0000313" key="5">
    <source>
        <dbReference type="EMBL" id="QRD01169.1"/>
    </source>
</evidence>
<evidence type="ECO:0000256" key="3">
    <source>
        <dbReference type="ARBA" id="ARBA00038502"/>
    </source>
</evidence>
<dbReference type="EMBL" id="CP069034">
    <property type="protein sequence ID" value="QRD01169.1"/>
    <property type="molecule type" value="Genomic_DNA"/>
</dbReference>
<keyword evidence="1" id="KW-0808">Transferase</keyword>
<dbReference type="Pfam" id="PF13302">
    <property type="entry name" value="Acetyltransf_3"/>
    <property type="match status" value="1"/>
</dbReference>
<dbReference type="InterPro" id="IPR051531">
    <property type="entry name" value="N-acetyltransferase"/>
</dbReference>
<organism evidence="5 6">
    <name type="scientific">Phaeosphaeria nodorum (strain SN15 / ATCC MYA-4574 / FGSC 10173)</name>
    <name type="common">Glume blotch fungus</name>
    <name type="synonym">Parastagonospora nodorum</name>
    <dbReference type="NCBI Taxonomy" id="321614"/>
    <lineage>
        <taxon>Eukaryota</taxon>
        <taxon>Fungi</taxon>
        <taxon>Dikarya</taxon>
        <taxon>Ascomycota</taxon>
        <taxon>Pezizomycotina</taxon>
        <taxon>Dothideomycetes</taxon>
        <taxon>Pleosporomycetidae</taxon>
        <taxon>Pleosporales</taxon>
        <taxon>Pleosporineae</taxon>
        <taxon>Phaeosphaeriaceae</taxon>
        <taxon>Parastagonospora</taxon>
    </lineage>
</organism>
<sequence>MAGQPTKSPFTDAQINAPIPAPIFTTARLGVRTYHPQDAPSMTRAGNNPAILKYMTNSFPNPYDLIAANGWISMNINETHPAHFGIFEKSAPDVLIGSIGLNKLSTDVHAHTAEIGYWLAESHWNKGMMSEVVGGFTKWAFESFEGKDGQRMRKLYGGVYSWNPGSMRCFLKNRFAPEGVMKGQVEKNGQTLDLHWFGLTKKDWEARQ</sequence>